<keyword evidence="2" id="KW-1185">Reference proteome</keyword>
<evidence type="ECO:0000313" key="1">
    <source>
        <dbReference type="EMBL" id="AEF93787.1"/>
    </source>
</evidence>
<evidence type="ECO:0000313" key="2">
    <source>
        <dbReference type="Proteomes" id="UP000009226"/>
    </source>
</evidence>
<dbReference type="Proteomes" id="UP000009226">
    <property type="component" value="Chromosome"/>
</dbReference>
<dbReference type="RefSeq" id="WP_003540218.1">
    <property type="nucleotide sequence ID" value="NC_015565.1"/>
</dbReference>
<organism evidence="1 2">
    <name type="scientific">Desulfotomaculum nigrificans (strain DSM 14880 / VKM B-2319 / CO-1-SRB)</name>
    <name type="common">Desulfotomaculum carboxydivorans</name>
    <dbReference type="NCBI Taxonomy" id="868595"/>
    <lineage>
        <taxon>Bacteria</taxon>
        <taxon>Bacillati</taxon>
        <taxon>Bacillota</taxon>
        <taxon>Clostridia</taxon>
        <taxon>Eubacteriales</taxon>
        <taxon>Desulfotomaculaceae</taxon>
        <taxon>Desulfotomaculum</taxon>
    </lineage>
</organism>
<name>F6B9T9_DESCC</name>
<reference evidence="1 2" key="1">
    <citation type="submission" date="2011-05" db="EMBL/GenBank/DDBJ databases">
        <title>Complete sequence of Desulfotomaculum carboxydivorans CO-1-SRB.</title>
        <authorList>
            <consortium name="US DOE Joint Genome Institute"/>
            <person name="Lucas S."/>
            <person name="Han J."/>
            <person name="Lapidus A."/>
            <person name="Cheng J.-F."/>
            <person name="Goodwin L."/>
            <person name="Pitluck S."/>
            <person name="Peters L."/>
            <person name="Mikhailova N."/>
            <person name="Lu M."/>
            <person name="Han C."/>
            <person name="Tapia R."/>
            <person name="Land M."/>
            <person name="Hauser L."/>
            <person name="Kyrpides N."/>
            <person name="Ivanova N."/>
            <person name="Pagani I."/>
            <person name="Stams A."/>
            <person name="Plugge C."/>
            <person name="Muyzer G."/>
            <person name="Kuever J."/>
            <person name="Parshina S."/>
            <person name="Ivanova A."/>
            <person name="Nazina T."/>
            <person name="Woyke T."/>
        </authorList>
    </citation>
    <scope>NUCLEOTIDE SEQUENCE [LARGE SCALE GENOMIC DNA]</scope>
    <source>
        <strain evidence="2">DSM 14880 / VKM B-2319 / CO-1-SRB</strain>
    </source>
</reference>
<protein>
    <submittedName>
        <fullName evidence="1">Uncharacterized protein</fullName>
    </submittedName>
</protein>
<sequence length="47" mass="5816">MMRKFTLERLWENKNYFLDRINSLKKTPAQKPIMETTIKRGLRQFDK</sequence>
<gene>
    <name evidence="1" type="ordered locus">Desca_0908</name>
</gene>
<accession>F6B9T9</accession>
<dbReference type="EMBL" id="CP002736">
    <property type="protein sequence ID" value="AEF93787.1"/>
    <property type="molecule type" value="Genomic_DNA"/>
</dbReference>
<dbReference type="KEGG" id="dca:Desca_0908"/>
<dbReference type="HOGENOM" id="CLU_3167202_0_0_9"/>
<proteinExistence type="predicted"/>
<dbReference type="STRING" id="868595.Desca_0908"/>
<dbReference type="AlphaFoldDB" id="F6B9T9"/>